<dbReference type="RefSeq" id="WP_203910969.1">
    <property type="nucleotide sequence ID" value="NZ_BONY01000034.1"/>
</dbReference>
<dbReference type="Proteomes" id="UP000612899">
    <property type="component" value="Unassembled WGS sequence"/>
</dbReference>
<comment type="caution">
    <text evidence="1">The sequence shown here is derived from an EMBL/GenBank/DDBJ whole genome shotgun (WGS) entry which is preliminary data.</text>
</comment>
<accession>A0A8J3QCJ1</accession>
<evidence type="ECO:0000313" key="1">
    <source>
        <dbReference type="EMBL" id="GIH07160.1"/>
    </source>
</evidence>
<dbReference type="EMBL" id="BONY01000034">
    <property type="protein sequence ID" value="GIH07160.1"/>
    <property type="molecule type" value="Genomic_DNA"/>
</dbReference>
<dbReference type="AlphaFoldDB" id="A0A8J3QCJ1"/>
<organism evidence="1 2">
    <name type="scientific">Rhizocola hellebori</name>
    <dbReference type="NCBI Taxonomy" id="1392758"/>
    <lineage>
        <taxon>Bacteria</taxon>
        <taxon>Bacillati</taxon>
        <taxon>Actinomycetota</taxon>
        <taxon>Actinomycetes</taxon>
        <taxon>Micromonosporales</taxon>
        <taxon>Micromonosporaceae</taxon>
        <taxon>Rhizocola</taxon>
    </lineage>
</organism>
<gene>
    <name evidence="1" type="ORF">Rhe02_52270</name>
</gene>
<sequence>MGTQAHLLVVPIRTRVSGVALADAERPLPHLIEAIDAVVRCPRGLTRRWRFDRMATVC</sequence>
<reference evidence="1" key="1">
    <citation type="submission" date="2021-01" db="EMBL/GenBank/DDBJ databases">
        <title>Whole genome shotgun sequence of Rhizocola hellebori NBRC 109834.</title>
        <authorList>
            <person name="Komaki H."/>
            <person name="Tamura T."/>
        </authorList>
    </citation>
    <scope>NUCLEOTIDE SEQUENCE</scope>
    <source>
        <strain evidence="1">NBRC 109834</strain>
    </source>
</reference>
<proteinExistence type="predicted"/>
<name>A0A8J3QCJ1_9ACTN</name>
<keyword evidence="2" id="KW-1185">Reference proteome</keyword>
<protein>
    <submittedName>
        <fullName evidence="1">Uncharacterized protein</fullName>
    </submittedName>
</protein>
<evidence type="ECO:0000313" key="2">
    <source>
        <dbReference type="Proteomes" id="UP000612899"/>
    </source>
</evidence>